<evidence type="ECO:0000313" key="2">
    <source>
        <dbReference type="EMBL" id="CAF3909322.1"/>
    </source>
</evidence>
<gene>
    <name evidence="2" type="ORF">FNK824_LOCUS21008</name>
</gene>
<comment type="caution">
    <text evidence="2">The sequence shown here is derived from an EMBL/GenBank/DDBJ whole genome shotgun (WGS) entry which is preliminary data.</text>
</comment>
<dbReference type="EMBL" id="CAJOBE010003961">
    <property type="protein sequence ID" value="CAF3909322.1"/>
    <property type="molecule type" value="Genomic_DNA"/>
</dbReference>
<name>A0A819I7P0_9BILA</name>
<organism evidence="2 3">
    <name type="scientific">Rotaria sordida</name>
    <dbReference type="NCBI Taxonomy" id="392033"/>
    <lineage>
        <taxon>Eukaryota</taxon>
        <taxon>Metazoa</taxon>
        <taxon>Spiralia</taxon>
        <taxon>Gnathifera</taxon>
        <taxon>Rotifera</taxon>
        <taxon>Eurotatoria</taxon>
        <taxon>Bdelloidea</taxon>
        <taxon>Philodinida</taxon>
        <taxon>Philodinidae</taxon>
        <taxon>Rotaria</taxon>
    </lineage>
</organism>
<dbReference type="AlphaFoldDB" id="A0A819I7P0"/>
<reference evidence="2" key="1">
    <citation type="submission" date="2021-02" db="EMBL/GenBank/DDBJ databases">
        <authorList>
            <person name="Nowell W R."/>
        </authorList>
    </citation>
    <scope>NUCLEOTIDE SEQUENCE</scope>
</reference>
<protein>
    <submittedName>
        <fullName evidence="2">Uncharacterized protein</fullName>
    </submittedName>
</protein>
<accession>A0A819I7P0</accession>
<feature type="non-terminal residue" evidence="2">
    <location>
        <position position="1"/>
    </location>
</feature>
<dbReference type="Proteomes" id="UP000663874">
    <property type="component" value="Unassembled WGS sequence"/>
</dbReference>
<sequence>MYPIERDNPPPKTVQGYKFN</sequence>
<evidence type="ECO:0000313" key="3">
    <source>
        <dbReference type="Proteomes" id="UP000663874"/>
    </source>
</evidence>
<evidence type="ECO:0000256" key="1">
    <source>
        <dbReference type="SAM" id="MobiDB-lite"/>
    </source>
</evidence>
<proteinExistence type="predicted"/>
<feature type="region of interest" description="Disordered" evidence="1">
    <location>
        <begin position="1"/>
        <end position="20"/>
    </location>
</feature>